<evidence type="ECO:0000256" key="1">
    <source>
        <dbReference type="SAM" id="Phobius"/>
    </source>
</evidence>
<evidence type="ECO:0000313" key="2">
    <source>
        <dbReference type="EMBL" id="GCD46697.1"/>
    </source>
</evidence>
<keyword evidence="3" id="KW-1185">Reference proteome</keyword>
<dbReference type="EMBL" id="BHZD01000001">
    <property type="protein sequence ID" value="GCD46697.1"/>
    <property type="molecule type" value="Genomic_DNA"/>
</dbReference>
<accession>A0A401WBL5</accession>
<feature type="transmembrane region" description="Helical" evidence="1">
    <location>
        <begin position="67"/>
        <end position="85"/>
    </location>
</feature>
<proteinExistence type="predicted"/>
<gene>
    <name evidence="2" type="ORF">GKJPGBOP_06448</name>
</gene>
<name>A0A401WBL5_STREY</name>
<dbReference type="Proteomes" id="UP000286746">
    <property type="component" value="Unassembled WGS sequence"/>
</dbReference>
<comment type="caution">
    <text evidence="2">The sequence shown here is derived from an EMBL/GenBank/DDBJ whole genome shotgun (WGS) entry which is preliminary data.</text>
</comment>
<keyword evidence="1" id="KW-0812">Transmembrane</keyword>
<feature type="transmembrane region" description="Helical" evidence="1">
    <location>
        <begin position="43"/>
        <end position="60"/>
    </location>
</feature>
<keyword evidence="1" id="KW-1133">Transmembrane helix</keyword>
<protein>
    <submittedName>
        <fullName evidence="2">Uncharacterized protein</fullName>
    </submittedName>
</protein>
<feature type="transmembrane region" description="Helical" evidence="1">
    <location>
        <begin position="12"/>
        <end position="31"/>
    </location>
</feature>
<reference evidence="2 3" key="1">
    <citation type="submission" date="2018-11" db="EMBL/GenBank/DDBJ databases">
        <title>Whole genome sequence of Streptomyces paromomycinus NBRC 15454(T).</title>
        <authorList>
            <person name="Komaki H."/>
            <person name="Tamura T."/>
        </authorList>
    </citation>
    <scope>NUCLEOTIDE SEQUENCE [LARGE SCALE GENOMIC DNA]</scope>
    <source>
        <strain evidence="2 3">NBRC 15454</strain>
    </source>
</reference>
<dbReference type="AlphaFoldDB" id="A0A401WBL5"/>
<sequence length="88" mass="9584">MPKSRQQKVEDALWSAPIVLVMLAYLSFRIVQNDIGRTVGWGLYGLGWALVIAGYARLAAKRRRPGAGGVLAVVFLGAFGLLFWANHG</sequence>
<organism evidence="2 3">
    <name type="scientific">Streptomyces paromomycinus</name>
    <name type="common">Streptomyces rimosus subsp. paromomycinus</name>
    <dbReference type="NCBI Taxonomy" id="92743"/>
    <lineage>
        <taxon>Bacteria</taxon>
        <taxon>Bacillati</taxon>
        <taxon>Actinomycetota</taxon>
        <taxon>Actinomycetes</taxon>
        <taxon>Kitasatosporales</taxon>
        <taxon>Streptomycetaceae</taxon>
        <taxon>Streptomyces</taxon>
    </lineage>
</organism>
<evidence type="ECO:0000313" key="3">
    <source>
        <dbReference type="Proteomes" id="UP000286746"/>
    </source>
</evidence>
<dbReference type="RefSeq" id="WP_125056993.1">
    <property type="nucleotide sequence ID" value="NZ_BHZD01000001.1"/>
</dbReference>
<keyword evidence="1" id="KW-0472">Membrane</keyword>